<keyword evidence="1" id="KW-0812">Transmembrane</keyword>
<accession>A0AAV6LY58</accession>
<dbReference type="Proteomes" id="UP000685013">
    <property type="component" value="Chromosome 19"/>
</dbReference>
<evidence type="ECO:0000256" key="1">
    <source>
        <dbReference type="SAM" id="Phobius"/>
    </source>
</evidence>
<gene>
    <name evidence="2" type="ORF">SDJN03_29078</name>
</gene>
<reference evidence="2 3" key="1">
    <citation type="journal article" date="2021" name="Hortic Res">
        <title>The domestication of Cucurbita argyrosperma as revealed by the genome of its wild relative.</title>
        <authorList>
            <person name="Barrera-Redondo J."/>
            <person name="Sanchez-de la Vega G."/>
            <person name="Aguirre-Liguori J.A."/>
            <person name="Castellanos-Morales G."/>
            <person name="Gutierrez-Guerrero Y.T."/>
            <person name="Aguirre-Dugua X."/>
            <person name="Aguirre-Planter E."/>
            <person name="Tenaillon M.I."/>
            <person name="Lira-Saade R."/>
            <person name="Eguiarte L.E."/>
        </authorList>
    </citation>
    <scope>NUCLEOTIDE SEQUENCE [LARGE SCALE GENOMIC DNA]</scope>
    <source>
        <strain evidence="2">JBR-2021</strain>
    </source>
</reference>
<feature type="transmembrane region" description="Helical" evidence="1">
    <location>
        <begin position="447"/>
        <end position="468"/>
    </location>
</feature>
<dbReference type="SMART" id="SM00612">
    <property type="entry name" value="Kelch"/>
    <property type="match status" value="2"/>
</dbReference>
<proteinExistence type="predicted"/>
<dbReference type="AlphaFoldDB" id="A0AAV6LY58"/>
<protein>
    <submittedName>
        <fullName evidence="2">F-box/kelch-repeat protein</fullName>
    </submittedName>
</protein>
<dbReference type="PANTHER" id="PTHR47365">
    <property type="entry name" value="PLANT PROTEIN, PUTATIVE-RELATED"/>
    <property type="match status" value="1"/>
</dbReference>
<organism evidence="2 3">
    <name type="scientific">Cucurbita argyrosperma subsp. sororia</name>
    <dbReference type="NCBI Taxonomy" id="37648"/>
    <lineage>
        <taxon>Eukaryota</taxon>
        <taxon>Viridiplantae</taxon>
        <taxon>Streptophyta</taxon>
        <taxon>Embryophyta</taxon>
        <taxon>Tracheophyta</taxon>
        <taxon>Spermatophyta</taxon>
        <taxon>Magnoliopsida</taxon>
        <taxon>eudicotyledons</taxon>
        <taxon>Gunneridae</taxon>
        <taxon>Pentapetalae</taxon>
        <taxon>rosids</taxon>
        <taxon>fabids</taxon>
        <taxon>Cucurbitales</taxon>
        <taxon>Cucurbitaceae</taxon>
        <taxon>Cucurbiteae</taxon>
        <taxon>Cucurbita</taxon>
    </lineage>
</organism>
<comment type="caution">
    <text evidence="2">The sequence shown here is derived from an EMBL/GenBank/DDBJ whole genome shotgun (WGS) entry which is preliminary data.</text>
</comment>
<keyword evidence="1" id="KW-1133">Transmembrane helix</keyword>
<sequence>MGSVSTASASPSRPPAGNPSANFKICVSYCGKDASQGTTFSNWIDCYNPQDNSWNRVTTIPGLLENHALKGFSMVSIGEFIYVIGGRLCENIAPVDNQIRSELEVRRQVWRYNVRENKWYKCAPLIVPRFDFACAVINDKIYVAGGKCQLCTATGMASSEVYDPALDEWQSLPDMSTSRHKCVGVTWQGKFHVIGGFAGNNDYIGNMERSSAEVYDGEESRWNLIIGMWQLDIPPYQIVAVDDKLFSSGDCLNSWKGQIEAYDWNLNIWNEVEGSQFEALSATKFVTMAPAGADLYFLAGRKMPNHPSRMTSVVHVFDTLANGDAWRSMEPIEEEGEKELCSHCCVSTSNAHLKKLTVLINPASDKSSPSIKLLVPPPHAESCVPANEKRDVARGDRLEVVRIHVGDAVPGVSDQKWEAIAPALPAVSPLNPERDEYWSRFDDSVNAVSFGFVATAILISMFLVMAIFERFLRPRSPAAIGRPPSDLEAQMMLDGKPRYPSPKRFRSTPSLMLLIISVGSWKFVVAL</sequence>
<dbReference type="PANTHER" id="PTHR47365:SF2">
    <property type="entry name" value="KELCH-LIKE PROTEIN 23"/>
    <property type="match status" value="1"/>
</dbReference>
<feature type="non-terminal residue" evidence="2">
    <location>
        <position position="1"/>
    </location>
</feature>
<keyword evidence="3" id="KW-1185">Reference proteome</keyword>
<dbReference type="Pfam" id="PF01344">
    <property type="entry name" value="Kelch_1"/>
    <property type="match status" value="1"/>
</dbReference>
<dbReference type="EMBL" id="JAGKQH010000019">
    <property type="protein sequence ID" value="KAG6572350.1"/>
    <property type="molecule type" value="Genomic_DNA"/>
</dbReference>
<dbReference type="InterPro" id="IPR006652">
    <property type="entry name" value="Kelch_1"/>
</dbReference>
<evidence type="ECO:0000313" key="2">
    <source>
        <dbReference type="EMBL" id="KAG6572350.1"/>
    </source>
</evidence>
<evidence type="ECO:0000313" key="3">
    <source>
        <dbReference type="Proteomes" id="UP000685013"/>
    </source>
</evidence>
<keyword evidence="1" id="KW-0472">Membrane</keyword>
<name>A0AAV6LY58_9ROSI</name>